<evidence type="ECO:0000256" key="5">
    <source>
        <dbReference type="ARBA" id="ARBA00022679"/>
    </source>
</evidence>
<keyword evidence="9 11" id="KW-0472">Membrane</keyword>
<keyword evidence="5" id="KW-0808">Transferase</keyword>
<evidence type="ECO:0000256" key="11">
    <source>
        <dbReference type="SAM" id="Phobius"/>
    </source>
</evidence>
<dbReference type="InterPro" id="IPR003661">
    <property type="entry name" value="HisK_dim/P_dom"/>
</dbReference>
<keyword evidence="8 11" id="KW-1133">Transmembrane helix</keyword>
<evidence type="ECO:0000256" key="2">
    <source>
        <dbReference type="ARBA" id="ARBA00004370"/>
    </source>
</evidence>
<evidence type="ECO:0000313" key="13">
    <source>
        <dbReference type="EMBL" id="OWL98311.1"/>
    </source>
</evidence>
<gene>
    <name evidence="13" type="ORF">CBQ26_02400</name>
</gene>
<proteinExistence type="predicted"/>
<evidence type="ECO:0000256" key="7">
    <source>
        <dbReference type="ARBA" id="ARBA00022777"/>
    </source>
</evidence>
<dbReference type="SUPFAM" id="SSF47384">
    <property type="entry name" value="Homodimeric domain of signal transducing histidine kinase"/>
    <property type="match status" value="1"/>
</dbReference>
<evidence type="ECO:0000256" key="4">
    <source>
        <dbReference type="ARBA" id="ARBA00022553"/>
    </source>
</evidence>
<dbReference type="PROSITE" id="PS50109">
    <property type="entry name" value="HIS_KIN"/>
    <property type="match status" value="1"/>
</dbReference>
<feature type="transmembrane region" description="Helical" evidence="11">
    <location>
        <begin position="193"/>
        <end position="218"/>
    </location>
</feature>
<evidence type="ECO:0000256" key="6">
    <source>
        <dbReference type="ARBA" id="ARBA00022692"/>
    </source>
</evidence>
<dbReference type="Gene3D" id="3.30.565.10">
    <property type="entry name" value="Histidine kinase-like ATPase, C-terminal domain"/>
    <property type="match status" value="1"/>
</dbReference>
<evidence type="ECO:0000256" key="8">
    <source>
        <dbReference type="ARBA" id="ARBA00022989"/>
    </source>
</evidence>
<dbReference type="OrthoDB" id="69388at2"/>
<keyword evidence="7" id="KW-0418">Kinase</keyword>
<dbReference type="PANTHER" id="PTHR45436:SF5">
    <property type="entry name" value="SENSOR HISTIDINE KINASE TRCS"/>
    <property type="match status" value="1"/>
</dbReference>
<dbReference type="CDD" id="cd00075">
    <property type="entry name" value="HATPase"/>
    <property type="match status" value="1"/>
</dbReference>
<dbReference type="PRINTS" id="PR00344">
    <property type="entry name" value="BCTRLSENSOR"/>
</dbReference>
<comment type="subcellular location">
    <subcellularLocation>
        <location evidence="2">Membrane</location>
    </subcellularLocation>
</comment>
<dbReference type="InterPro" id="IPR004358">
    <property type="entry name" value="Sig_transdc_His_kin-like_C"/>
</dbReference>
<dbReference type="GO" id="GO:0000155">
    <property type="term" value="F:phosphorelay sensor kinase activity"/>
    <property type="evidence" value="ECO:0007669"/>
    <property type="project" value="InterPro"/>
</dbReference>
<name>A0A246BRK4_9DEIO</name>
<dbReference type="Proteomes" id="UP000197208">
    <property type="component" value="Unassembled WGS sequence"/>
</dbReference>
<dbReference type="InterPro" id="IPR036890">
    <property type="entry name" value="HATPase_C_sf"/>
</dbReference>
<evidence type="ECO:0000313" key="14">
    <source>
        <dbReference type="Proteomes" id="UP000197208"/>
    </source>
</evidence>
<evidence type="ECO:0000256" key="1">
    <source>
        <dbReference type="ARBA" id="ARBA00000085"/>
    </source>
</evidence>
<keyword evidence="6 11" id="KW-0812">Transmembrane</keyword>
<evidence type="ECO:0000256" key="3">
    <source>
        <dbReference type="ARBA" id="ARBA00012438"/>
    </source>
</evidence>
<feature type="transmembrane region" description="Helical" evidence="11">
    <location>
        <begin position="46"/>
        <end position="68"/>
    </location>
</feature>
<feature type="region of interest" description="Disordered" evidence="10">
    <location>
        <begin position="1"/>
        <end position="28"/>
    </location>
</feature>
<protein>
    <recommendedName>
        <fullName evidence="3">histidine kinase</fullName>
        <ecNumber evidence="3">2.7.13.3</ecNumber>
    </recommendedName>
</protein>
<dbReference type="InterPro" id="IPR003594">
    <property type="entry name" value="HATPase_dom"/>
</dbReference>
<comment type="catalytic activity">
    <reaction evidence="1">
        <text>ATP + protein L-histidine = ADP + protein N-phospho-L-histidine.</text>
        <dbReference type="EC" id="2.7.13.3"/>
    </reaction>
</comment>
<dbReference type="EMBL" id="NHMK01000008">
    <property type="protein sequence ID" value="OWL98311.1"/>
    <property type="molecule type" value="Genomic_DNA"/>
</dbReference>
<evidence type="ECO:0000256" key="9">
    <source>
        <dbReference type="ARBA" id="ARBA00023136"/>
    </source>
</evidence>
<sequence>MTAPDQSRPGPTPATQPPGQRRPAQACEPAGPEWRVLGMLLRREDLLLALLPSLISVMLLSVAFLPAFRILNNPETTWTGYNYQGLLNRVYQYDRAATNPRTPPATLDDLRDRVLSDIQIARQQTGAGTAEPLFAELPERERDAGVRLTDIEPLILSGRPADTEQAIRIAESLHAAANTHLNGVRRQLQTSLYFMQVTVLSAALLSGMFGTGLILRALNATRREQENREAREAQHRQALGMAAHELRRPLQALLLSTDALRGTENLRAREKILRMIEDHAAQLAIRTDLERLELMYVNIEPRPERTDLNALITRLETDRVRTRRPAAPVHVQADPNHLRQVLENLIENAQRYSDGAVLITLDPATPGSGPVLRVLDDGPGLSGDLLERVFEVGFRQPGSPHREGRGLGLPIARRYATANGAHLSLHSPDGGGLEARLTFPAAPDAVPDTAQAPA</sequence>
<dbReference type="SUPFAM" id="SSF55874">
    <property type="entry name" value="ATPase domain of HSP90 chaperone/DNA topoisomerase II/histidine kinase"/>
    <property type="match status" value="1"/>
</dbReference>
<dbReference type="GO" id="GO:0016020">
    <property type="term" value="C:membrane"/>
    <property type="evidence" value="ECO:0007669"/>
    <property type="project" value="UniProtKB-SubCell"/>
</dbReference>
<dbReference type="CDD" id="cd00082">
    <property type="entry name" value="HisKA"/>
    <property type="match status" value="1"/>
</dbReference>
<dbReference type="SMART" id="SM00387">
    <property type="entry name" value="HATPase_c"/>
    <property type="match status" value="1"/>
</dbReference>
<keyword evidence="4" id="KW-0597">Phosphoprotein</keyword>
<organism evidence="13 14">
    <name type="scientific">Deinococcus indicus</name>
    <dbReference type="NCBI Taxonomy" id="223556"/>
    <lineage>
        <taxon>Bacteria</taxon>
        <taxon>Thermotogati</taxon>
        <taxon>Deinococcota</taxon>
        <taxon>Deinococci</taxon>
        <taxon>Deinococcales</taxon>
        <taxon>Deinococcaceae</taxon>
        <taxon>Deinococcus</taxon>
    </lineage>
</organism>
<keyword evidence="14" id="KW-1185">Reference proteome</keyword>
<reference evidence="13 14" key="1">
    <citation type="submission" date="2017-05" db="EMBL/GenBank/DDBJ databases">
        <title>De novo genome assembly of Deniococcus indicus strain DR1.</title>
        <authorList>
            <person name="Chauhan D."/>
            <person name="Yennamalli R.M."/>
            <person name="Priyadarshini R."/>
        </authorList>
    </citation>
    <scope>NUCLEOTIDE SEQUENCE [LARGE SCALE GENOMIC DNA]</scope>
    <source>
        <strain evidence="13 14">DR1</strain>
    </source>
</reference>
<dbReference type="InterPro" id="IPR050428">
    <property type="entry name" value="TCS_sensor_his_kinase"/>
</dbReference>
<dbReference type="EC" id="2.7.13.3" evidence="3"/>
<dbReference type="InterPro" id="IPR036097">
    <property type="entry name" value="HisK_dim/P_sf"/>
</dbReference>
<accession>A0A246BRK4</accession>
<dbReference type="Pfam" id="PF02518">
    <property type="entry name" value="HATPase_c"/>
    <property type="match status" value="1"/>
</dbReference>
<evidence type="ECO:0000259" key="12">
    <source>
        <dbReference type="PROSITE" id="PS50109"/>
    </source>
</evidence>
<evidence type="ECO:0000256" key="10">
    <source>
        <dbReference type="SAM" id="MobiDB-lite"/>
    </source>
</evidence>
<dbReference type="AlphaFoldDB" id="A0A246BRK4"/>
<feature type="domain" description="Histidine kinase" evidence="12">
    <location>
        <begin position="241"/>
        <end position="443"/>
    </location>
</feature>
<dbReference type="PANTHER" id="PTHR45436">
    <property type="entry name" value="SENSOR HISTIDINE KINASE YKOH"/>
    <property type="match status" value="1"/>
</dbReference>
<feature type="compositionally biased region" description="Low complexity" evidence="10">
    <location>
        <begin position="17"/>
        <end position="26"/>
    </location>
</feature>
<dbReference type="RefSeq" id="WP_088247009.1">
    <property type="nucleotide sequence ID" value="NZ_BNAM01000005.1"/>
</dbReference>
<comment type="caution">
    <text evidence="13">The sequence shown here is derived from an EMBL/GenBank/DDBJ whole genome shotgun (WGS) entry which is preliminary data.</text>
</comment>
<dbReference type="InterPro" id="IPR005467">
    <property type="entry name" value="His_kinase_dom"/>
</dbReference>